<proteinExistence type="predicted"/>
<evidence type="ECO:0000313" key="1">
    <source>
        <dbReference type="EMBL" id="KAF6026454.1"/>
    </source>
</evidence>
<gene>
    <name evidence="1" type="ORF">EB796_015228</name>
</gene>
<evidence type="ECO:0000313" key="2">
    <source>
        <dbReference type="Proteomes" id="UP000593567"/>
    </source>
</evidence>
<sequence>MLLLQGWNAAQLTWEDTLPLGYKLIGSSNTTSTMLEGDVILVGCDQEHKDSLPENINRLVCKGKNWQPSLDSLDPDGCSDEVSRK</sequence>
<dbReference type="Proteomes" id="UP000593567">
    <property type="component" value="Unassembled WGS sequence"/>
</dbReference>
<accession>A0A7J7JLF3</accession>
<dbReference type="EMBL" id="VXIV02002273">
    <property type="protein sequence ID" value="KAF6026454.1"/>
    <property type="molecule type" value="Genomic_DNA"/>
</dbReference>
<comment type="caution">
    <text evidence="1">The sequence shown here is derived from an EMBL/GenBank/DDBJ whole genome shotgun (WGS) entry which is preliminary data.</text>
</comment>
<reference evidence="1" key="1">
    <citation type="submission" date="2020-06" db="EMBL/GenBank/DDBJ databases">
        <title>Draft genome of Bugula neritina, a colonial animal packing powerful symbionts and potential medicines.</title>
        <authorList>
            <person name="Rayko M."/>
        </authorList>
    </citation>
    <scope>NUCLEOTIDE SEQUENCE [LARGE SCALE GENOMIC DNA]</scope>
    <source>
        <strain evidence="1">Kwan_BN1</strain>
    </source>
</reference>
<organism evidence="1 2">
    <name type="scientific">Bugula neritina</name>
    <name type="common">Brown bryozoan</name>
    <name type="synonym">Sertularia neritina</name>
    <dbReference type="NCBI Taxonomy" id="10212"/>
    <lineage>
        <taxon>Eukaryota</taxon>
        <taxon>Metazoa</taxon>
        <taxon>Spiralia</taxon>
        <taxon>Lophotrochozoa</taxon>
        <taxon>Bryozoa</taxon>
        <taxon>Gymnolaemata</taxon>
        <taxon>Cheilostomatida</taxon>
        <taxon>Flustrina</taxon>
        <taxon>Buguloidea</taxon>
        <taxon>Bugulidae</taxon>
        <taxon>Bugula</taxon>
    </lineage>
</organism>
<dbReference type="AlphaFoldDB" id="A0A7J7JLF3"/>
<protein>
    <submittedName>
        <fullName evidence="1">Uncharacterized protein</fullName>
    </submittedName>
</protein>
<keyword evidence="2" id="KW-1185">Reference proteome</keyword>
<name>A0A7J7JLF3_BUGNE</name>